<dbReference type="Proteomes" id="UP000324575">
    <property type="component" value="Unassembled WGS sequence"/>
</dbReference>
<gene>
    <name evidence="1" type="ORF">EZS26_000821</name>
</gene>
<dbReference type="AlphaFoldDB" id="A0A5M8P3M7"/>
<reference evidence="1 2" key="1">
    <citation type="submission" date="2019-03" db="EMBL/GenBank/DDBJ databases">
        <title>Single cell metagenomics reveals metabolic interactions within the superorganism composed of flagellate Streblomastix strix and complex community of Bacteroidetes bacteria on its surface.</title>
        <authorList>
            <person name="Treitli S.C."/>
            <person name="Kolisko M."/>
            <person name="Husnik F."/>
            <person name="Keeling P."/>
            <person name="Hampl V."/>
        </authorList>
    </citation>
    <scope>NUCLEOTIDE SEQUENCE [LARGE SCALE GENOMIC DNA]</scope>
    <source>
        <strain evidence="1">St1</strain>
    </source>
</reference>
<protein>
    <submittedName>
        <fullName evidence="1">Uncharacterized protein</fullName>
    </submittedName>
</protein>
<evidence type="ECO:0000313" key="2">
    <source>
        <dbReference type="Proteomes" id="UP000324575"/>
    </source>
</evidence>
<comment type="caution">
    <text evidence="1">The sequence shown here is derived from an EMBL/GenBank/DDBJ whole genome shotgun (WGS) entry which is preliminary data.</text>
</comment>
<proteinExistence type="predicted"/>
<evidence type="ECO:0000313" key="1">
    <source>
        <dbReference type="EMBL" id="KAA6302926.1"/>
    </source>
</evidence>
<sequence>MLSFNFDLQTKRQRFLKRLSDNFLGIKITGALEHFDALEFKQFLAELGKQKIALSLKQQDEWEEYFTEYQSECRKFVNQIEATDKEIDGMVYALYGLTEEDVKIIENK</sequence>
<dbReference type="EMBL" id="SNRX01000004">
    <property type="protein sequence ID" value="KAA6302926.1"/>
    <property type="molecule type" value="Genomic_DNA"/>
</dbReference>
<organism evidence="1 2">
    <name type="scientific">Candidatus Ordinivivax streblomastigis</name>
    <dbReference type="NCBI Taxonomy" id="2540710"/>
    <lineage>
        <taxon>Bacteria</taxon>
        <taxon>Pseudomonadati</taxon>
        <taxon>Bacteroidota</taxon>
        <taxon>Bacteroidia</taxon>
        <taxon>Bacteroidales</taxon>
        <taxon>Candidatus Ordinivivax</taxon>
    </lineage>
</organism>
<name>A0A5M8P3M7_9BACT</name>
<accession>A0A5M8P3M7</accession>